<dbReference type="Pfam" id="PF13607">
    <property type="entry name" value="Succ_CoA_lig"/>
    <property type="match status" value="1"/>
</dbReference>
<dbReference type="Gene3D" id="3.40.50.261">
    <property type="entry name" value="Succinyl-CoA synthetase domains"/>
    <property type="match status" value="2"/>
</dbReference>
<evidence type="ECO:0000256" key="2">
    <source>
        <dbReference type="ARBA" id="ARBA00022741"/>
    </source>
</evidence>
<dbReference type="InterPro" id="IPR032875">
    <property type="entry name" value="Succ_CoA_lig_flav_dom"/>
</dbReference>
<dbReference type="GO" id="GO:0016740">
    <property type="term" value="F:transferase activity"/>
    <property type="evidence" value="ECO:0007669"/>
    <property type="project" value="UniProtKB-KW"/>
</dbReference>
<keyword evidence="3" id="KW-0067">ATP-binding</keyword>
<dbReference type="InterPro" id="IPR003781">
    <property type="entry name" value="CoA-bd"/>
</dbReference>
<evidence type="ECO:0000256" key="3">
    <source>
        <dbReference type="ARBA" id="ARBA00022840"/>
    </source>
</evidence>
<protein>
    <submittedName>
        <fullName evidence="6">Acetyltransferase</fullName>
    </submittedName>
</protein>
<dbReference type="InterPro" id="IPR036291">
    <property type="entry name" value="NAD(P)-bd_dom_sf"/>
</dbReference>
<sequence length="726" mass="78509">MDTKAKNDTKRITPPHFMLPVEDYRKLTAPESIALLGVTRRTGKGSNNPLEVLLEWGYRGRILPVNVAGGEILGYPVYTSLLDAPEVPDLAVICSPRNTVPEFFRQCAEKGVRIVIIVAQGFTDGDDDGVAMQEDFLKLAKEKGIRILGPNTLGVVNNFNSFCTSFIGFINPLAPVGVLCQSGIYVVGNAGLMGGTGLCIDPGNSADVEYAELIGHMARDPRLSVINIYMEGVTNGEKFMEAARDAVAHKPVITFKIGSSPAGAIAAGSHTGSMTGEDRVYDVAFRQCGIIRAETTDDVMDFNKTFQTFPGIGGNRIGVVSISGGAGIIAVDAFARYGLQVAELSEATRKAIADLSPDWFQVHNTIDVWPAAMKYGYPEVYRQTLSALLRDPGVDAVICVTGSFLESEKDFIDVSGIIHEAASEHPEKPIVGWTYGGRWQEYIAKLEKEKNVVAFSSLDRAVKSLAALYHYHHILQPRAEESLSAFYGKNPCLSLPAAGKDALELISHSPSGFMTQEDAFTLLESYGISGVRREKSENVDAAVAAAERLGYPVVLKISSPDITHKSDVGGIRLNIPDAEALRQACAEMLASVRENCPAARLTGFLVSEQISGGMEILLGCKRDSQFGPVIVFGTGGVFTEIYQDIALRIPPLDSDEILAMMDETKISRILKGYRNVPAVDIPGIVKVIMSFSDLVMNHPSIQEVDINPLLAQPDRLVVLDARILLG</sequence>
<dbReference type="GO" id="GO:0016874">
    <property type="term" value="F:ligase activity"/>
    <property type="evidence" value="ECO:0007669"/>
    <property type="project" value="UniProtKB-KW"/>
</dbReference>
<dbReference type="PANTHER" id="PTHR43334">
    <property type="entry name" value="ACETATE--COA LIGASE [ADP-FORMING]"/>
    <property type="match status" value="1"/>
</dbReference>
<evidence type="ECO:0000313" key="7">
    <source>
        <dbReference type="Proteomes" id="UP000198744"/>
    </source>
</evidence>
<evidence type="ECO:0000313" key="6">
    <source>
        <dbReference type="EMBL" id="SEM35114.1"/>
    </source>
</evidence>
<reference evidence="6 7" key="1">
    <citation type="submission" date="2016-10" db="EMBL/GenBank/DDBJ databases">
        <authorList>
            <person name="de Groot N.N."/>
        </authorList>
    </citation>
    <scope>NUCLEOTIDE SEQUENCE [LARGE SCALE GENOMIC DNA]</scope>
    <source>
        <strain evidence="6 7">DSM 8423</strain>
    </source>
</reference>
<dbReference type="Pfam" id="PF13380">
    <property type="entry name" value="CoA_binding_2"/>
    <property type="match status" value="1"/>
</dbReference>
<proteinExistence type="inferred from homology"/>
<dbReference type="Gene3D" id="3.40.50.720">
    <property type="entry name" value="NAD(P)-binding Rossmann-like Domain"/>
    <property type="match status" value="1"/>
</dbReference>
<dbReference type="SUPFAM" id="SSF51735">
    <property type="entry name" value="NAD(P)-binding Rossmann-fold domains"/>
    <property type="match status" value="1"/>
</dbReference>
<evidence type="ECO:0000256" key="1">
    <source>
        <dbReference type="ARBA" id="ARBA00022598"/>
    </source>
</evidence>
<name>A0A1H7XNB2_9BACT</name>
<keyword evidence="6" id="KW-0808">Transferase</keyword>
<dbReference type="EMBL" id="FOBS01000011">
    <property type="protein sequence ID" value="SEM35114.1"/>
    <property type="molecule type" value="Genomic_DNA"/>
</dbReference>
<dbReference type="PANTHER" id="PTHR43334:SF1">
    <property type="entry name" value="3-HYDROXYPROPIONATE--COA LIGASE [ADP-FORMING]"/>
    <property type="match status" value="1"/>
</dbReference>
<keyword evidence="1" id="KW-0436">Ligase</keyword>
<feature type="domain" description="CoA-binding" evidence="5">
    <location>
        <begin position="27"/>
        <end position="122"/>
    </location>
</feature>
<dbReference type="SUPFAM" id="SSF52210">
    <property type="entry name" value="Succinyl-CoA synthetase domains"/>
    <property type="match status" value="2"/>
</dbReference>
<dbReference type="Pfam" id="PF13549">
    <property type="entry name" value="ATP-grasp_5"/>
    <property type="match status" value="1"/>
</dbReference>
<dbReference type="RefSeq" id="WP_175476449.1">
    <property type="nucleotide sequence ID" value="NZ_FOBS01000011.1"/>
</dbReference>
<dbReference type="InterPro" id="IPR051538">
    <property type="entry name" value="Acyl-CoA_Synth/Transferase"/>
</dbReference>
<evidence type="ECO:0000256" key="4">
    <source>
        <dbReference type="ARBA" id="ARBA00060888"/>
    </source>
</evidence>
<dbReference type="GO" id="GO:0005524">
    <property type="term" value="F:ATP binding"/>
    <property type="evidence" value="ECO:0007669"/>
    <property type="project" value="UniProtKB-KW"/>
</dbReference>
<dbReference type="AlphaFoldDB" id="A0A1H7XNB2"/>
<dbReference type="STRING" id="43775.SAMN04489760_11165"/>
<accession>A0A1H7XNB2</accession>
<organism evidence="6 7">
    <name type="scientific">Syntrophus gentianae</name>
    <dbReference type="NCBI Taxonomy" id="43775"/>
    <lineage>
        <taxon>Bacteria</taxon>
        <taxon>Pseudomonadati</taxon>
        <taxon>Thermodesulfobacteriota</taxon>
        <taxon>Syntrophia</taxon>
        <taxon>Syntrophales</taxon>
        <taxon>Syntrophaceae</taxon>
        <taxon>Syntrophus</taxon>
    </lineage>
</organism>
<dbReference type="InterPro" id="IPR013815">
    <property type="entry name" value="ATP_grasp_subdomain_1"/>
</dbReference>
<comment type="similarity">
    <text evidence="4">In the N-terminal section; belongs to the acetate CoA ligase alpha subunit family.</text>
</comment>
<dbReference type="FunFam" id="3.30.1490.20:FF:000020">
    <property type="entry name" value="Protein lysine acetyltransferase"/>
    <property type="match status" value="1"/>
</dbReference>
<dbReference type="InterPro" id="IPR016102">
    <property type="entry name" value="Succinyl-CoA_synth-like"/>
</dbReference>
<evidence type="ECO:0000259" key="5">
    <source>
        <dbReference type="SMART" id="SM00881"/>
    </source>
</evidence>
<dbReference type="SUPFAM" id="SSF56059">
    <property type="entry name" value="Glutathione synthetase ATP-binding domain-like"/>
    <property type="match status" value="1"/>
</dbReference>
<dbReference type="Gene3D" id="3.30.1490.20">
    <property type="entry name" value="ATP-grasp fold, A domain"/>
    <property type="match status" value="1"/>
</dbReference>
<dbReference type="SMART" id="SM00881">
    <property type="entry name" value="CoA_binding"/>
    <property type="match status" value="1"/>
</dbReference>
<keyword evidence="7" id="KW-1185">Reference proteome</keyword>
<dbReference type="Gene3D" id="3.30.470.20">
    <property type="entry name" value="ATP-grasp fold, B domain"/>
    <property type="match status" value="1"/>
</dbReference>
<keyword evidence="2" id="KW-0547">Nucleotide-binding</keyword>
<dbReference type="Proteomes" id="UP000198744">
    <property type="component" value="Unassembled WGS sequence"/>
</dbReference>
<gene>
    <name evidence="6" type="ORF">SAMN04489760_11165</name>
</gene>